<protein>
    <recommendedName>
        <fullName evidence="3">Aminoglycoside phosphotransferase domain-containing protein</fullName>
    </recommendedName>
</protein>
<proteinExistence type="predicted"/>
<evidence type="ECO:0008006" key="3">
    <source>
        <dbReference type="Google" id="ProtNLM"/>
    </source>
</evidence>
<evidence type="ECO:0000313" key="2">
    <source>
        <dbReference type="Proteomes" id="UP000799779"/>
    </source>
</evidence>
<dbReference type="PANTHER" id="PTHR21310:SF48">
    <property type="entry name" value="AMINOGLYCOSIDE PHOSPHOTRANSFERASE DOMAIN-CONTAINING PROTEIN"/>
    <property type="match status" value="1"/>
</dbReference>
<dbReference type="Proteomes" id="UP000799779">
    <property type="component" value="Unassembled WGS sequence"/>
</dbReference>
<dbReference type="PANTHER" id="PTHR21310">
    <property type="entry name" value="AMINOGLYCOSIDE PHOSPHOTRANSFERASE-RELATED-RELATED"/>
    <property type="match status" value="1"/>
</dbReference>
<name>A0A6A5WK33_9PLEO</name>
<keyword evidence="2" id="KW-1185">Reference proteome</keyword>
<sequence length="217" mass="25029">MEYIEGFHLDDDLYKSLDISLQEKAGKALGTQFQALRAVPSEGYYGRVNNQGWPAAEILAEGPSEENPDILGPYSSYEQFINMLYNSALFKAATLRVQSDYGKEQLLILRNFIYSLSCVPESERVPVLFHRDIHWQNIIFTEVRSPSGEVCDYKATLIDLERLSWLPKWMQLGMLDLFTKFAFRNFYLEAAKALEPLNVPMGKWLCDHLMREVFVVL</sequence>
<dbReference type="OrthoDB" id="4177236at2759"/>
<dbReference type="AlphaFoldDB" id="A0A6A5WK33"/>
<evidence type="ECO:0000313" key="1">
    <source>
        <dbReference type="EMBL" id="KAF2002193.1"/>
    </source>
</evidence>
<gene>
    <name evidence="1" type="ORF">P154DRAFT_152531</name>
</gene>
<dbReference type="InterPro" id="IPR051678">
    <property type="entry name" value="AGP_Transferase"/>
</dbReference>
<dbReference type="EMBL" id="ML977579">
    <property type="protein sequence ID" value="KAF2002193.1"/>
    <property type="molecule type" value="Genomic_DNA"/>
</dbReference>
<accession>A0A6A5WK33</accession>
<dbReference type="InterPro" id="IPR011009">
    <property type="entry name" value="Kinase-like_dom_sf"/>
</dbReference>
<organism evidence="1 2">
    <name type="scientific">Amniculicola lignicola CBS 123094</name>
    <dbReference type="NCBI Taxonomy" id="1392246"/>
    <lineage>
        <taxon>Eukaryota</taxon>
        <taxon>Fungi</taxon>
        <taxon>Dikarya</taxon>
        <taxon>Ascomycota</taxon>
        <taxon>Pezizomycotina</taxon>
        <taxon>Dothideomycetes</taxon>
        <taxon>Pleosporomycetidae</taxon>
        <taxon>Pleosporales</taxon>
        <taxon>Amniculicolaceae</taxon>
        <taxon>Amniculicola</taxon>
    </lineage>
</organism>
<dbReference type="SUPFAM" id="SSF56112">
    <property type="entry name" value="Protein kinase-like (PK-like)"/>
    <property type="match status" value="1"/>
</dbReference>
<reference evidence="1" key="1">
    <citation type="journal article" date="2020" name="Stud. Mycol.">
        <title>101 Dothideomycetes genomes: a test case for predicting lifestyles and emergence of pathogens.</title>
        <authorList>
            <person name="Haridas S."/>
            <person name="Albert R."/>
            <person name="Binder M."/>
            <person name="Bloem J."/>
            <person name="Labutti K."/>
            <person name="Salamov A."/>
            <person name="Andreopoulos B."/>
            <person name="Baker S."/>
            <person name="Barry K."/>
            <person name="Bills G."/>
            <person name="Bluhm B."/>
            <person name="Cannon C."/>
            <person name="Castanera R."/>
            <person name="Culley D."/>
            <person name="Daum C."/>
            <person name="Ezra D."/>
            <person name="Gonzalez J."/>
            <person name="Henrissat B."/>
            <person name="Kuo A."/>
            <person name="Liang C."/>
            <person name="Lipzen A."/>
            <person name="Lutzoni F."/>
            <person name="Magnuson J."/>
            <person name="Mondo S."/>
            <person name="Nolan M."/>
            <person name="Ohm R."/>
            <person name="Pangilinan J."/>
            <person name="Park H.-J."/>
            <person name="Ramirez L."/>
            <person name="Alfaro M."/>
            <person name="Sun H."/>
            <person name="Tritt A."/>
            <person name="Yoshinaga Y."/>
            <person name="Zwiers L.-H."/>
            <person name="Turgeon B."/>
            <person name="Goodwin S."/>
            <person name="Spatafora J."/>
            <person name="Crous P."/>
            <person name="Grigoriev I."/>
        </authorList>
    </citation>
    <scope>NUCLEOTIDE SEQUENCE</scope>
    <source>
        <strain evidence="1">CBS 123094</strain>
    </source>
</reference>